<protein>
    <submittedName>
        <fullName evidence="1">Uncharacterized protein</fullName>
    </submittedName>
</protein>
<reference evidence="1 2" key="2">
    <citation type="journal article" date="2005" name="Science">
        <title>The genome of the African trypanosome Trypanosoma brucei.</title>
        <authorList>
            <person name="Berriman M."/>
            <person name="Ghedin E."/>
            <person name="Hertz-Fowler C."/>
            <person name="Blandin G."/>
            <person name="Renauld H."/>
            <person name="Bartholomeu D.C."/>
            <person name="Lennard N.J."/>
            <person name="Caler E."/>
            <person name="Hamlin N.E."/>
            <person name="Haas B."/>
            <person name="Bohme U."/>
            <person name="Hannick L."/>
            <person name="Aslett M.A."/>
            <person name="Shallom J."/>
            <person name="Marcello L."/>
            <person name="Hou L."/>
            <person name="Wickstead B."/>
            <person name="Alsmark U.C."/>
            <person name="Arrowsmith C."/>
            <person name="Atkin R.J."/>
            <person name="Barron A.J."/>
            <person name="Bringaud F."/>
            <person name="Brooks K."/>
            <person name="Carrington M."/>
            <person name="Cherevach I."/>
            <person name="Chillingworth T.J."/>
            <person name="Churcher C."/>
            <person name="Clark L.N."/>
            <person name="Corton C.H."/>
            <person name="Cronin A."/>
            <person name="Davies R.M."/>
            <person name="Doggett J."/>
            <person name="Djikeng A."/>
            <person name="Feldblyum T."/>
            <person name="Field M.C."/>
            <person name="Fraser A."/>
            <person name="Goodhead I."/>
            <person name="Hance Z."/>
            <person name="Harper D."/>
            <person name="Harris B.R."/>
            <person name="Hauser H."/>
            <person name="Hostetler J."/>
            <person name="Ivens A."/>
            <person name="Jagels K."/>
            <person name="Johnson D."/>
            <person name="Johnson J."/>
            <person name="Jones K."/>
            <person name="Kerhornou A.X."/>
            <person name="Koo H."/>
            <person name="Larke N."/>
            <person name="Landfear S."/>
            <person name="Larkin C."/>
            <person name="Leech V."/>
            <person name="Line A."/>
            <person name="Lord A."/>
            <person name="Macleod A."/>
            <person name="Mooney P.J."/>
            <person name="Moule S."/>
            <person name="Martin D.M."/>
            <person name="Morgan G.W."/>
            <person name="Mungall K."/>
            <person name="Norbertczak H."/>
            <person name="Ormond D."/>
            <person name="Pai G."/>
            <person name="Peacock C.S."/>
            <person name="Peterson J."/>
            <person name="Quail M.A."/>
            <person name="Rabbinowitsch E."/>
            <person name="Rajandream M.A."/>
            <person name="Reitter C."/>
            <person name="Salzberg S.L."/>
            <person name="Sanders M."/>
            <person name="Schobel S."/>
            <person name="Sharp S."/>
            <person name="Simmonds M."/>
            <person name="Simpson A.J."/>
            <person name="Tallon L."/>
            <person name="Turner C.M."/>
            <person name="Tait A."/>
            <person name="Tivey A.R."/>
            <person name="Van Aken S."/>
            <person name="Walker D."/>
            <person name="Wanless D."/>
            <person name="Wang S."/>
            <person name="White B."/>
            <person name="White O."/>
            <person name="Whitehead S."/>
            <person name="Woodward J."/>
            <person name="Wortman J."/>
            <person name="Adams M.D."/>
            <person name="Embley T.M."/>
            <person name="Gull K."/>
            <person name="Ullu E."/>
            <person name="Barry J.D."/>
            <person name="Fairlamb A.H."/>
            <person name="Opperdoes F."/>
            <person name="Barrell B.G."/>
            <person name="Donelson J.E."/>
            <person name="Hall N."/>
            <person name="Fraser C.M."/>
            <person name="Melville S.E."/>
            <person name="El-Sayed N.M."/>
        </authorList>
    </citation>
    <scope>NUCLEOTIDE SEQUENCE [LARGE SCALE GENOMIC DNA]</scope>
    <source>
        <strain evidence="1 2">927/4 GUTat10.1</strain>
    </source>
</reference>
<proteinExistence type="predicted"/>
<dbReference type="OMA" id="VFQRHPP"/>
<sequence>MSFYRTKKVIINSLFSDSSWYCTFRFRNPMTSQRRSCHEGIPSGRVTGNSVTLLSEMRENNAIGVEAVGKERKRPDAMTVLSNVFRTNPAALRLHRELTICIASGETERASDLASVLAGLVKRTTRLDDIEQKCAEEGGRSKVPNDPVPVVGEETVEFLTSNVVRGVSSQSRLESIEILHNDAPGAPYLGEKVAEAAEVKDSEPLPFWKNPDALRLTLLESAFEMALADDNENPLQPGSVEADCLEKERMEILDAYLKREGKRWELQKAAVARAIVATVKDLGVVPEDIHAALQAEGELRLNGSDKRFNVLKHCNIIVRGEVPEVMELQMKGTATRNVEASVSQELDVLINRMSSTGTPLSQRDKDLALFELVMSKSKMRYVVGLHRELQVALDTAPALRKLAVEHRAKSGSVLFVERALKMLNKVAPDGSETTAEDVECIDTISTPVLPFTFMLKMCLWFEAPVAM</sequence>
<reference evidence="1 2" key="1">
    <citation type="journal article" date="2005" name="Science">
        <title>Comparative genomics of trypanosomatid parasitic protozoa.</title>
        <authorList>
            <person name="El-Sayed N.M."/>
            <person name="Myler P.J."/>
            <person name="Blandin G."/>
            <person name="Berriman M."/>
            <person name="Crabtree J."/>
            <person name="Aggarwal G."/>
            <person name="Caler E."/>
            <person name="Renauld H."/>
            <person name="Worthey E.A."/>
            <person name="Hertz-Fowler C."/>
            <person name="Ghedin E."/>
            <person name="Peacock C."/>
            <person name="Bartholomeu D.C."/>
            <person name="Haas B.J."/>
            <person name="Tran A.N."/>
            <person name="Wortman J.R."/>
            <person name="Alsmark U.C."/>
            <person name="Angiuoli S."/>
            <person name="Anupama A."/>
            <person name="Badger J."/>
            <person name="Bringaud F."/>
            <person name="Cadag E."/>
            <person name="Carlton J.M."/>
            <person name="Cerqueira G.C."/>
            <person name="Creasy T."/>
            <person name="Delcher A.L."/>
            <person name="Djikeng A."/>
            <person name="Embley T.M."/>
            <person name="Hauser C."/>
            <person name="Ivens A.C."/>
            <person name="Kummerfeld S.K."/>
            <person name="Pereira-Leal J.B."/>
            <person name="Nilsson D."/>
            <person name="Peterson J."/>
            <person name="Salzberg S.L."/>
            <person name="Shallom J."/>
            <person name="Silva J.C."/>
            <person name="Sundaram J."/>
            <person name="Westenberger S."/>
            <person name="White O."/>
            <person name="Melville S.E."/>
            <person name="Donelson J.E."/>
            <person name="Andersson B."/>
            <person name="Stuart K.D."/>
            <person name="Hall N."/>
        </authorList>
    </citation>
    <scope>NUCLEOTIDE SEQUENCE [LARGE SCALE GENOMIC DNA]</scope>
    <source>
        <strain evidence="1 2">927/4 GUTat10.1</strain>
    </source>
</reference>
<dbReference type="InParanoid" id="Q38B14"/>
<keyword evidence="2" id="KW-1185">Reference proteome</keyword>
<name>Q38B14_TRYB2</name>
<dbReference type="RefSeq" id="XP_822834.1">
    <property type="nucleotide sequence ID" value="XM_817741.1"/>
</dbReference>
<dbReference type="PaxDb" id="5691-EAN78006"/>
<dbReference type="GO" id="GO:0005739">
    <property type="term" value="C:mitochondrion"/>
    <property type="evidence" value="ECO:0006056"/>
    <property type="project" value="Others"/>
</dbReference>
<gene>
    <name evidence="1" type="ORF">Tb10.70.1000</name>
</gene>
<dbReference type="KEGG" id="tbr:Tb10.70.1000"/>
<dbReference type="Proteomes" id="UP000008524">
    <property type="component" value="Chromosome 10"/>
</dbReference>
<dbReference type="GO" id="GO:0020023">
    <property type="term" value="C:kinetoplast"/>
    <property type="evidence" value="ECO:0006056"/>
    <property type="project" value="Others"/>
</dbReference>
<evidence type="ECO:0000313" key="2">
    <source>
        <dbReference type="Proteomes" id="UP000008524"/>
    </source>
</evidence>
<dbReference type="VEuPathDB" id="TriTrypDB:Tb927.10.5900"/>
<dbReference type="GO" id="GO:0005737">
    <property type="term" value="C:cytoplasm"/>
    <property type="evidence" value="ECO:0000314"/>
    <property type="project" value="GeneDB"/>
</dbReference>
<dbReference type="eggNOG" id="ENOG502RYWA">
    <property type="taxonomic scope" value="Eukaryota"/>
</dbReference>
<dbReference type="GeneID" id="3662443"/>
<dbReference type="AlphaFoldDB" id="Q38B14"/>
<dbReference type="EMBL" id="CM000208">
    <property type="protein sequence ID" value="EAN78006.1"/>
    <property type="molecule type" value="Genomic_DNA"/>
</dbReference>
<evidence type="ECO:0000313" key="1">
    <source>
        <dbReference type="EMBL" id="EAN78006.1"/>
    </source>
</evidence>
<organism evidence="1 2">
    <name type="scientific">Trypanosoma brucei brucei (strain 927/4 GUTat10.1)</name>
    <dbReference type="NCBI Taxonomy" id="185431"/>
    <lineage>
        <taxon>Eukaryota</taxon>
        <taxon>Discoba</taxon>
        <taxon>Euglenozoa</taxon>
        <taxon>Kinetoplastea</taxon>
        <taxon>Metakinetoplastina</taxon>
        <taxon>Trypanosomatida</taxon>
        <taxon>Trypanosomatidae</taxon>
        <taxon>Trypanosoma</taxon>
    </lineage>
</organism>
<accession>Q38B14</accession>
<dbReference type="OrthoDB" id="273065at2759"/>